<accession>A0A426ZFV8</accession>
<evidence type="ECO:0000256" key="1">
    <source>
        <dbReference type="SAM" id="Phobius"/>
    </source>
</evidence>
<sequence length="112" mass="12312">MAGNGAFHAAVCDAPADDNNLFSDGGVFYGDDPFGHVMPLFMLHIVVIVFTSRAVYLLLRPLRQPRLVCDIIVMLLSISFLPVCSCVFDFCRCYVERCTFGTDPAEPPFSAS</sequence>
<dbReference type="AlphaFoldDB" id="A0A426ZFV8"/>
<proteinExistence type="predicted"/>
<gene>
    <name evidence="2" type="ORF">B296_00020492</name>
</gene>
<reference evidence="2 3" key="1">
    <citation type="journal article" date="2014" name="Agronomy (Basel)">
        <title>A Draft Genome Sequence for Ensete ventricosum, the Drought-Tolerant Tree Against Hunger.</title>
        <authorList>
            <person name="Harrison J."/>
            <person name="Moore K.A."/>
            <person name="Paszkiewicz K."/>
            <person name="Jones T."/>
            <person name="Grant M."/>
            <person name="Ambacheew D."/>
            <person name="Muzemil S."/>
            <person name="Studholme D.J."/>
        </authorList>
    </citation>
    <scope>NUCLEOTIDE SEQUENCE [LARGE SCALE GENOMIC DNA]</scope>
</reference>
<keyword evidence="1" id="KW-0812">Transmembrane</keyword>
<evidence type="ECO:0000313" key="2">
    <source>
        <dbReference type="EMBL" id="RRT62857.1"/>
    </source>
</evidence>
<dbReference type="EMBL" id="AMZH03006823">
    <property type="protein sequence ID" value="RRT62857.1"/>
    <property type="molecule type" value="Genomic_DNA"/>
</dbReference>
<dbReference type="Proteomes" id="UP000287651">
    <property type="component" value="Unassembled WGS sequence"/>
</dbReference>
<comment type="caution">
    <text evidence="2">The sequence shown here is derived from an EMBL/GenBank/DDBJ whole genome shotgun (WGS) entry which is preliminary data.</text>
</comment>
<keyword evidence="1" id="KW-1133">Transmembrane helix</keyword>
<keyword evidence="1" id="KW-0472">Membrane</keyword>
<organism evidence="2 3">
    <name type="scientific">Ensete ventricosum</name>
    <name type="common">Abyssinian banana</name>
    <name type="synonym">Musa ensete</name>
    <dbReference type="NCBI Taxonomy" id="4639"/>
    <lineage>
        <taxon>Eukaryota</taxon>
        <taxon>Viridiplantae</taxon>
        <taxon>Streptophyta</taxon>
        <taxon>Embryophyta</taxon>
        <taxon>Tracheophyta</taxon>
        <taxon>Spermatophyta</taxon>
        <taxon>Magnoliopsida</taxon>
        <taxon>Liliopsida</taxon>
        <taxon>Zingiberales</taxon>
        <taxon>Musaceae</taxon>
        <taxon>Ensete</taxon>
    </lineage>
</organism>
<feature type="transmembrane region" description="Helical" evidence="1">
    <location>
        <begin position="37"/>
        <end position="59"/>
    </location>
</feature>
<protein>
    <submittedName>
        <fullName evidence="2">Uncharacterized protein</fullName>
    </submittedName>
</protein>
<evidence type="ECO:0000313" key="3">
    <source>
        <dbReference type="Proteomes" id="UP000287651"/>
    </source>
</evidence>
<name>A0A426ZFV8_ENSVE</name>